<feature type="compositionally biased region" description="Basic and acidic residues" evidence="13">
    <location>
        <begin position="26"/>
        <end position="36"/>
    </location>
</feature>
<keyword evidence="11" id="KW-0539">Nucleus</keyword>
<dbReference type="InterPro" id="IPR038045">
    <property type="entry name" value="PHF10_PHD_finger_1"/>
</dbReference>
<evidence type="ECO:0000259" key="15">
    <source>
        <dbReference type="PROSITE" id="PS50016"/>
    </source>
</evidence>
<dbReference type="SMART" id="SM00249">
    <property type="entry name" value="PHD"/>
    <property type="match status" value="2"/>
</dbReference>
<dbReference type="InterPro" id="IPR013083">
    <property type="entry name" value="Znf_RING/FYVE/PHD"/>
</dbReference>
<keyword evidence="5" id="KW-0677">Repeat</keyword>
<reference key="2">
    <citation type="submission" date="2011-10" db="EMBL/GenBank/DDBJ databases">
        <title>The genome and transcriptome sequence of Clonorchis sinensis provide insights into the carcinogenic liver fluke.</title>
        <authorList>
            <person name="Wang X."/>
            <person name="Huang Y."/>
            <person name="Chen W."/>
            <person name="Liu H."/>
            <person name="Guo L."/>
            <person name="Chen Y."/>
            <person name="Luo F."/>
            <person name="Zhou W."/>
            <person name="Sun J."/>
            <person name="Mao Q."/>
            <person name="Liang P."/>
            <person name="Zhou C."/>
            <person name="Tian Y."/>
            <person name="Men J."/>
            <person name="Lv X."/>
            <person name="Huang L."/>
            <person name="Zhou J."/>
            <person name="Hu Y."/>
            <person name="Li R."/>
            <person name="Zhang F."/>
            <person name="Lei H."/>
            <person name="Li X."/>
            <person name="Hu X."/>
            <person name="Liang C."/>
            <person name="Xu J."/>
            <person name="Wu Z."/>
            <person name="Yu X."/>
        </authorList>
    </citation>
    <scope>NUCLEOTIDE SEQUENCE</scope>
    <source>
        <strain>Henan</strain>
    </source>
</reference>
<feature type="compositionally biased region" description="Basic residues" evidence="13">
    <location>
        <begin position="692"/>
        <end position="703"/>
    </location>
</feature>
<dbReference type="CDD" id="cd15529">
    <property type="entry name" value="PHD2_PHF10"/>
    <property type="match status" value="1"/>
</dbReference>
<evidence type="ECO:0000256" key="3">
    <source>
        <dbReference type="ARBA" id="ARBA00016995"/>
    </source>
</evidence>
<feature type="region of interest" description="Disordered" evidence="13">
    <location>
        <begin position="360"/>
        <end position="469"/>
    </location>
</feature>
<dbReference type="PANTHER" id="PTHR45888">
    <property type="entry name" value="HL01030P-RELATED"/>
    <property type="match status" value="1"/>
</dbReference>
<keyword evidence="10" id="KW-0804">Transcription</keyword>
<feature type="compositionally biased region" description="Low complexity" evidence="13">
    <location>
        <begin position="10"/>
        <end position="25"/>
    </location>
</feature>
<evidence type="ECO:0000256" key="7">
    <source>
        <dbReference type="ARBA" id="ARBA00022833"/>
    </source>
</evidence>
<dbReference type="Proteomes" id="UP000008909">
    <property type="component" value="Unassembled WGS sequence"/>
</dbReference>
<feature type="compositionally biased region" description="Basic and acidic residues" evidence="13">
    <location>
        <begin position="704"/>
        <end position="715"/>
    </location>
</feature>
<feature type="compositionally biased region" description="Polar residues" evidence="13">
    <location>
        <begin position="92"/>
        <end position="111"/>
    </location>
</feature>
<evidence type="ECO:0000256" key="12">
    <source>
        <dbReference type="PROSITE-ProRule" id="PRU00146"/>
    </source>
</evidence>
<feature type="compositionally biased region" description="Polar residues" evidence="13">
    <location>
        <begin position="641"/>
        <end position="668"/>
    </location>
</feature>
<dbReference type="GO" id="GO:0071564">
    <property type="term" value="C:npBAF complex"/>
    <property type="evidence" value="ECO:0007669"/>
    <property type="project" value="InterPro"/>
</dbReference>
<keyword evidence="14" id="KW-0472">Membrane</keyword>
<dbReference type="CDD" id="cd15528">
    <property type="entry name" value="PHD1_PHF10"/>
    <property type="match status" value="1"/>
</dbReference>
<evidence type="ECO:0000256" key="1">
    <source>
        <dbReference type="ARBA" id="ARBA00004123"/>
    </source>
</evidence>
<feature type="region of interest" description="Disordered" evidence="13">
    <location>
        <begin position="92"/>
        <end position="114"/>
    </location>
</feature>
<feature type="domain" description="PHD-type" evidence="15">
    <location>
        <begin position="519"/>
        <end position="570"/>
    </location>
</feature>
<dbReference type="InterPro" id="IPR001965">
    <property type="entry name" value="Znf_PHD"/>
</dbReference>
<evidence type="ECO:0000256" key="10">
    <source>
        <dbReference type="ARBA" id="ARBA00023163"/>
    </source>
</evidence>
<feature type="compositionally biased region" description="Polar residues" evidence="13">
    <location>
        <begin position="438"/>
        <end position="469"/>
    </location>
</feature>
<keyword evidence="6 12" id="KW-0863">Zinc-finger</keyword>
<evidence type="ECO:0000256" key="11">
    <source>
        <dbReference type="ARBA" id="ARBA00023242"/>
    </source>
</evidence>
<keyword evidence="4" id="KW-0479">Metal-binding</keyword>
<comment type="subcellular location">
    <subcellularLocation>
        <location evidence="1">Nucleus</location>
    </subcellularLocation>
</comment>
<dbReference type="SMART" id="SM00184">
    <property type="entry name" value="RING"/>
    <property type="match status" value="2"/>
</dbReference>
<feature type="transmembrane region" description="Helical" evidence="14">
    <location>
        <begin position="819"/>
        <end position="841"/>
    </location>
</feature>
<comment type="similarity">
    <text evidence="2">Belongs to the SAYP family.</text>
</comment>
<evidence type="ECO:0000256" key="14">
    <source>
        <dbReference type="SAM" id="Phobius"/>
    </source>
</evidence>
<proteinExistence type="inferred from homology"/>
<dbReference type="CDD" id="cd21085">
    <property type="entry name" value="WH_NTD_PHF10"/>
    <property type="match status" value="1"/>
</dbReference>
<dbReference type="Gene3D" id="3.30.40.10">
    <property type="entry name" value="Zinc/RING finger domain, C3HC4 (zinc finger)"/>
    <property type="match status" value="1"/>
</dbReference>
<evidence type="ECO:0000256" key="4">
    <source>
        <dbReference type="ARBA" id="ARBA00022723"/>
    </source>
</evidence>
<keyword evidence="14" id="KW-1133">Transmembrane helix</keyword>
<dbReference type="SUPFAM" id="SSF57903">
    <property type="entry name" value="FYVE/PHD zinc finger"/>
    <property type="match status" value="2"/>
</dbReference>
<evidence type="ECO:0000313" key="16">
    <source>
        <dbReference type="EMBL" id="GAA49233.1"/>
    </source>
</evidence>
<keyword evidence="7" id="KW-0862">Zinc</keyword>
<evidence type="ECO:0000256" key="5">
    <source>
        <dbReference type="ARBA" id="ARBA00022737"/>
    </source>
</evidence>
<dbReference type="InterPro" id="IPR011011">
    <property type="entry name" value="Znf_FYVE_PHD"/>
</dbReference>
<dbReference type="PROSITE" id="PS50016">
    <property type="entry name" value="ZF_PHD_2"/>
    <property type="match status" value="1"/>
</dbReference>
<evidence type="ECO:0000256" key="2">
    <source>
        <dbReference type="ARBA" id="ARBA00006097"/>
    </source>
</evidence>
<sequence length="1139" mass="127140">MPTEPAATPDSSFYSSAAGNSAANDSDAREASDARTQRPKRKYEGTLPKSVLADEDIRQILRKTNSFRASPLDADCSSQPSAHIKGLRTQIPQPLNQSGDAQPTTTQPLTSSRRDARIKSETMLSRVASFASITEPVSMEEIFEYDWADSDSESPSDKNKESYMVQELLADYLKIKSFKRKYPDLTRRTMDAYERSWLQQEGLVPVGRADLGLTALRTDEVMKLLQSDYPEVHTLLSDLFRRRRFQKAAEIQKRQYEAARIERGEARAEAARRRALDSAADYNHRLVTDRFTSRRCYWDLQTMQIHFPQPGYKLLEHDKHPNGAYPVAVIPGQFAEHYEVYTPEQLMRLPLSRCIYSQPSRRHKAAPPLPTNLRFGSLQPRVVPPQNTDVGLHGGVQDSSFVDSNDVEDQQKQSVVNESSNLGVTALNKEVKKDSTAERSTVSDNTPVTPSPTNSNRLNSQSSAPSKQNDGVQSAQCVVCKQETKMYIRCSECGHTGHPKCLDISESMLVAVKSYQWSCMECKRCVECSDSGHEDQMMFCDRCDRGYHAFCVGLEDIPDGRWECPLCTPESKSDTPTKKRSNYSRKDRRGSTSSRAKAEPTSKRPRNNRRRSDTPSATDDEAESKPKPKRKPRKKKEALSDVSTAEVTPPSQTALPNSPEAAQSQPSEKNTESPPKRKRGRPRLTDVDPRVGGRKPRPRPPKKLKLDAPSCEHESGPSPQLLSSSGLDQVEDSLPPPVNASVTPEHTADSLSSADSQTKLPEDSQPTTTPVLDEPDLLHRVGQLLPPSTTEDGALMESNQRTGSTTAANVTSKSGEVPFSLIMLTLLSTISFYLYFGVLYAQRSDLYVKLEACKVEMRPGNWCEWGPWGACVQSSCTRTRRRLCDCPTPASWQTDRECISTRPQNDYVNESKLIRQTRYIRHTISKEPCEIPTFFKGRYFPDCIPHSELDEYSKTIIDPKHSACISDGELKACEQDAAGQLVVQGMQEFDVGACDGWGTNIHRRSAADPANRFTYGADSELGQHCTFGAESESTQCVQNYFYGVNSASDYGKLTNLAYEIDNCRFACAIRRNCRAIEFIKGISCALILDSVGLADEHYLGVTVENKPDTCDGTVEGTYPYASAVALLESKYDERPQRRL</sequence>
<evidence type="ECO:0000256" key="6">
    <source>
        <dbReference type="ARBA" id="ARBA00022771"/>
    </source>
</evidence>
<keyword evidence="17" id="KW-1185">Reference proteome</keyword>
<dbReference type="AlphaFoldDB" id="G7Y8E8"/>
<organism evidence="16 17">
    <name type="scientific">Clonorchis sinensis</name>
    <name type="common">Chinese liver fluke</name>
    <dbReference type="NCBI Taxonomy" id="79923"/>
    <lineage>
        <taxon>Eukaryota</taxon>
        <taxon>Metazoa</taxon>
        <taxon>Spiralia</taxon>
        <taxon>Lophotrochozoa</taxon>
        <taxon>Platyhelminthes</taxon>
        <taxon>Trematoda</taxon>
        <taxon>Digenea</taxon>
        <taxon>Opisthorchiida</taxon>
        <taxon>Opisthorchiata</taxon>
        <taxon>Opisthorchiidae</taxon>
        <taxon>Clonorchis</taxon>
    </lineage>
</organism>
<evidence type="ECO:0000256" key="13">
    <source>
        <dbReference type="SAM" id="MobiDB-lite"/>
    </source>
</evidence>
<feature type="compositionally biased region" description="Polar residues" evidence="13">
    <location>
        <begin position="740"/>
        <end position="770"/>
    </location>
</feature>
<dbReference type="InterPro" id="IPR019787">
    <property type="entry name" value="Znf_PHD-finger"/>
</dbReference>
<evidence type="ECO:0000256" key="8">
    <source>
        <dbReference type="ARBA" id="ARBA00022902"/>
    </source>
</evidence>
<feature type="compositionally biased region" description="Polar residues" evidence="13">
    <location>
        <begin position="786"/>
        <end position="810"/>
    </location>
</feature>
<keyword evidence="9" id="KW-0805">Transcription regulation</keyword>
<name>G7Y8E8_CLOSI</name>
<protein>
    <recommendedName>
        <fullName evidence="3">PHD finger protein 10</fullName>
    </recommendedName>
</protein>
<feature type="compositionally biased region" description="Low complexity" evidence="13">
    <location>
        <begin position="716"/>
        <end position="727"/>
    </location>
</feature>
<feature type="region of interest" description="Disordered" evidence="13">
    <location>
        <begin position="1"/>
        <end position="50"/>
    </location>
</feature>
<dbReference type="EMBL" id="DF142942">
    <property type="protein sequence ID" value="GAA49233.1"/>
    <property type="molecule type" value="Genomic_DNA"/>
</dbReference>
<feature type="compositionally biased region" description="Polar residues" evidence="13">
    <location>
        <begin position="412"/>
        <end position="423"/>
    </location>
</feature>
<accession>G7Y8E8</accession>
<dbReference type="InterPro" id="IPR001841">
    <property type="entry name" value="Znf_RING"/>
</dbReference>
<evidence type="ECO:0000313" key="17">
    <source>
        <dbReference type="Proteomes" id="UP000008909"/>
    </source>
</evidence>
<keyword evidence="14" id="KW-0812">Transmembrane</keyword>
<keyword evidence="8" id="KW-0524">Neurogenesis</keyword>
<feature type="region of interest" description="Disordered" evidence="13">
    <location>
        <begin position="569"/>
        <end position="810"/>
    </location>
</feature>
<dbReference type="GO" id="GO:0008270">
    <property type="term" value="F:zinc ion binding"/>
    <property type="evidence" value="ECO:0007669"/>
    <property type="project" value="UniProtKB-KW"/>
</dbReference>
<feature type="compositionally biased region" description="Basic residues" evidence="13">
    <location>
        <begin position="627"/>
        <end position="636"/>
    </location>
</feature>
<evidence type="ECO:0000256" key="9">
    <source>
        <dbReference type="ARBA" id="ARBA00023015"/>
    </source>
</evidence>
<gene>
    <name evidence="16" type="ORF">CLF_102721</name>
</gene>
<feature type="compositionally biased region" description="Basic residues" evidence="13">
    <location>
        <begin position="578"/>
        <end position="588"/>
    </location>
</feature>
<dbReference type="Pfam" id="PF00628">
    <property type="entry name" value="PHD"/>
    <property type="match status" value="1"/>
</dbReference>
<reference evidence="16" key="1">
    <citation type="journal article" date="2011" name="Genome Biol.">
        <title>The draft genome of the carcinogenic human liver fluke Clonorchis sinensis.</title>
        <authorList>
            <person name="Wang X."/>
            <person name="Chen W."/>
            <person name="Huang Y."/>
            <person name="Sun J."/>
            <person name="Men J."/>
            <person name="Liu H."/>
            <person name="Luo F."/>
            <person name="Guo L."/>
            <person name="Lv X."/>
            <person name="Deng C."/>
            <person name="Zhou C."/>
            <person name="Fan Y."/>
            <person name="Li X."/>
            <person name="Huang L."/>
            <person name="Hu Y."/>
            <person name="Liang C."/>
            <person name="Hu X."/>
            <person name="Xu J."/>
            <person name="Yu X."/>
        </authorList>
    </citation>
    <scope>NUCLEOTIDE SEQUENCE [LARGE SCALE GENOMIC DNA]</scope>
    <source>
        <strain evidence="16">Henan</strain>
    </source>
</reference>
<dbReference type="GO" id="GO:0007399">
    <property type="term" value="P:nervous system development"/>
    <property type="evidence" value="ECO:0007669"/>
    <property type="project" value="UniProtKB-KW"/>
</dbReference>
<dbReference type="PANTHER" id="PTHR45888:SF4">
    <property type="entry name" value="PHD FINGER PROTEIN 10"/>
    <property type="match status" value="1"/>
</dbReference>